<name>A0ABZ0VEG8_9MICO</name>
<feature type="domain" description="Histidine kinase/HSP90-like ATPase" evidence="1">
    <location>
        <begin position="23"/>
        <end position="131"/>
    </location>
</feature>
<keyword evidence="3" id="KW-1185">Reference proteome</keyword>
<reference evidence="2 3" key="1">
    <citation type="submission" date="2023-06" db="EMBL/GenBank/DDBJ databases">
        <title>Rock-solubilizing bacteria, Microbacterium invictum, promotes re-establishment of vegetation in rocky wasteland by accelerating rock bio-weathering and reshaping soil bacterial community.</title>
        <authorList>
            <person name="Liu C."/>
        </authorList>
    </citation>
    <scope>NUCLEOTIDE SEQUENCE [LARGE SCALE GENOMIC DNA]</scope>
    <source>
        <strain evidence="2 3">X-18</strain>
    </source>
</reference>
<dbReference type="EMBL" id="CP139779">
    <property type="protein sequence ID" value="WQB70207.1"/>
    <property type="molecule type" value="Genomic_DNA"/>
</dbReference>
<organism evidence="2 3">
    <name type="scientific">Microbacterium invictum</name>
    <dbReference type="NCBI Taxonomy" id="515415"/>
    <lineage>
        <taxon>Bacteria</taxon>
        <taxon>Bacillati</taxon>
        <taxon>Actinomycetota</taxon>
        <taxon>Actinomycetes</taxon>
        <taxon>Micrococcales</taxon>
        <taxon>Microbacteriaceae</taxon>
        <taxon>Microbacterium</taxon>
    </lineage>
</organism>
<dbReference type="GO" id="GO:0004673">
    <property type="term" value="F:protein histidine kinase activity"/>
    <property type="evidence" value="ECO:0007669"/>
    <property type="project" value="UniProtKB-EC"/>
</dbReference>
<dbReference type="InterPro" id="IPR003594">
    <property type="entry name" value="HATPase_dom"/>
</dbReference>
<evidence type="ECO:0000259" key="1">
    <source>
        <dbReference type="Pfam" id="PF13581"/>
    </source>
</evidence>
<sequence>MSVDGFRVEGRADDTFIDEVHQVLDMLWSSHPEVDEEDRTLFTLAVSEIATNVVEHARAREEISVSLDVSIDGTGLRAVFFDDADPALIDLRNVSMPGQDAESGRGLALALATLDELEHSGEAGGNEWRLTRRWRPRA</sequence>
<dbReference type="Gene3D" id="3.30.565.10">
    <property type="entry name" value="Histidine kinase-like ATPase, C-terminal domain"/>
    <property type="match status" value="1"/>
</dbReference>
<proteinExistence type="predicted"/>
<keyword evidence="2" id="KW-0067">ATP-binding</keyword>
<evidence type="ECO:0000313" key="3">
    <source>
        <dbReference type="Proteomes" id="UP001324533"/>
    </source>
</evidence>
<keyword evidence="2" id="KW-0808">Transferase</keyword>
<dbReference type="Pfam" id="PF13581">
    <property type="entry name" value="HATPase_c_2"/>
    <property type="match status" value="1"/>
</dbReference>
<evidence type="ECO:0000313" key="2">
    <source>
        <dbReference type="EMBL" id="WQB70207.1"/>
    </source>
</evidence>
<dbReference type="Proteomes" id="UP001324533">
    <property type="component" value="Chromosome"/>
</dbReference>
<keyword evidence="2" id="KW-0547">Nucleotide-binding</keyword>
<protein>
    <submittedName>
        <fullName evidence="2">ATP-binding protein</fullName>
        <ecNumber evidence="2">2.7.13.3</ecNumber>
    </submittedName>
</protein>
<dbReference type="RefSeq" id="WP_322410357.1">
    <property type="nucleotide sequence ID" value="NZ_CP139779.1"/>
</dbReference>
<accession>A0ABZ0VEG8</accession>
<dbReference type="CDD" id="cd16936">
    <property type="entry name" value="HATPase_RsbW-like"/>
    <property type="match status" value="1"/>
</dbReference>
<dbReference type="GO" id="GO:0005524">
    <property type="term" value="F:ATP binding"/>
    <property type="evidence" value="ECO:0007669"/>
    <property type="project" value="UniProtKB-KW"/>
</dbReference>
<dbReference type="EC" id="2.7.13.3" evidence="2"/>
<gene>
    <name evidence="2" type="ORF">T9R20_16140</name>
</gene>
<dbReference type="InterPro" id="IPR036890">
    <property type="entry name" value="HATPase_C_sf"/>
</dbReference>